<dbReference type="GO" id="GO:0003677">
    <property type="term" value="F:DNA binding"/>
    <property type="evidence" value="ECO:0007669"/>
    <property type="project" value="UniProtKB-KW"/>
</dbReference>
<dbReference type="InterPro" id="IPR036864">
    <property type="entry name" value="Zn2-C6_fun-type_DNA-bd_sf"/>
</dbReference>
<reference evidence="7" key="1">
    <citation type="submission" date="2023-06" db="EMBL/GenBank/DDBJ databases">
        <title>Genome-scale phylogeny and comparative genomics of the fungal order Sordariales.</title>
        <authorList>
            <consortium name="Lawrence Berkeley National Laboratory"/>
            <person name="Hensen N."/>
            <person name="Bonometti L."/>
            <person name="Westerberg I."/>
            <person name="Brannstrom I.O."/>
            <person name="Guillou S."/>
            <person name="Cros-Aarteil S."/>
            <person name="Calhoun S."/>
            <person name="Haridas S."/>
            <person name="Kuo A."/>
            <person name="Mondo S."/>
            <person name="Pangilinan J."/>
            <person name="Riley R."/>
            <person name="LaButti K."/>
            <person name="Andreopoulos B."/>
            <person name="Lipzen A."/>
            <person name="Chen C."/>
            <person name="Yanf M."/>
            <person name="Daum C."/>
            <person name="Ng V."/>
            <person name="Clum A."/>
            <person name="Steindorff A."/>
            <person name="Ohm R."/>
            <person name="Martin F."/>
            <person name="Silar P."/>
            <person name="Natvig D."/>
            <person name="Lalanne C."/>
            <person name="Gautier V."/>
            <person name="Ament-velasquez S.L."/>
            <person name="Kruys A."/>
            <person name="Hutchinson M.I."/>
            <person name="Powell A.J."/>
            <person name="Barry K."/>
            <person name="Miller A.N."/>
            <person name="Grigoriev I.V."/>
            <person name="Debuchy R."/>
            <person name="Gladieux P."/>
            <person name="Thoren M.H."/>
            <person name="Johannesson H."/>
        </authorList>
    </citation>
    <scope>NUCLEOTIDE SEQUENCE</scope>
    <source>
        <strain evidence="7">SMH3391-2</strain>
    </source>
</reference>
<evidence type="ECO:0000256" key="5">
    <source>
        <dbReference type="ARBA" id="ARBA00023242"/>
    </source>
</evidence>
<keyword evidence="4" id="KW-0804">Transcription</keyword>
<dbReference type="GO" id="GO:0008270">
    <property type="term" value="F:zinc ion binding"/>
    <property type="evidence" value="ECO:0007669"/>
    <property type="project" value="InterPro"/>
</dbReference>
<feature type="region of interest" description="Disordered" evidence="6">
    <location>
        <begin position="740"/>
        <end position="807"/>
    </location>
</feature>
<dbReference type="SUPFAM" id="SSF57701">
    <property type="entry name" value="Zn2/Cys6 DNA-binding domain"/>
    <property type="match status" value="1"/>
</dbReference>
<dbReference type="PANTHER" id="PTHR47171">
    <property type="entry name" value="FARA-RELATED"/>
    <property type="match status" value="1"/>
</dbReference>
<dbReference type="InterPro" id="IPR001138">
    <property type="entry name" value="Zn2Cys6_DnaBD"/>
</dbReference>
<dbReference type="PANTHER" id="PTHR47171:SF6">
    <property type="entry name" value="SPECIFIC TRANSCRIPTION FACTOR, PUTATIVE (AFU_ORTHOLOGUE AFUA_2G06130)-RELATED"/>
    <property type="match status" value="1"/>
</dbReference>
<evidence type="ECO:0000256" key="1">
    <source>
        <dbReference type="ARBA" id="ARBA00022833"/>
    </source>
</evidence>
<dbReference type="EMBL" id="JAULSR010000011">
    <property type="protein sequence ID" value="KAK0610065.1"/>
    <property type="molecule type" value="Genomic_DNA"/>
</dbReference>
<accession>A0AA39U384</accession>
<comment type="caution">
    <text evidence="7">The sequence shown here is derived from an EMBL/GenBank/DDBJ whole genome shotgun (WGS) entry which is preliminary data.</text>
</comment>
<feature type="region of interest" description="Disordered" evidence="6">
    <location>
        <begin position="135"/>
        <end position="175"/>
    </location>
</feature>
<feature type="compositionally biased region" description="Low complexity" evidence="6">
    <location>
        <begin position="787"/>
        <end position="806"/>
    </location>
</feature>
<dbReference type="InterPro" id="IPR052073">
    <property type="entry name" value="Amide_Lactam_Regulators"/>
</dbReference>
<evidence type="ECO:0000256" key="2">
    <source>
        <dbReference type="ARBA" id="ARBA00023015"/>
    </source>
</evidence>
<feature type="region of interest" description="Disordered" evidence="6">
    <location>
        <begin position="634"/>
        <end position="683"/>
    </location>
</feature>
<dbReference type="CDD" id="cd12148">
    <property type="entry name" value="fungal_TF_MHR"/>
    <property type="match status" value="1"/>
</dbReference>
<sequence>MASTRPDPTHHVKFVGHDATGLPIKRKQVSQACGLCRKKKKRCDHAHDSTASLKDGDVHDFSEGAKRRDTRSQSHHANHTTLHVDRDATDAASQLLQFYQQTSDNSPTVSASPFIGELNPEAVLIEATMGANISKPAEYRDDPSPGIWVEQNASPLGFDRHGDNKDPPPQQTDNTAHERHELLSQQLRSATDEMRIALLTGDLATWSRYGREAFIAELSAVTEPSTRVWEALRDIYLTKIQPIFPIYDEHVLVGLSQGSQSLSTMGRLIQASVCLAAAADPEARSYLILNKRPTQGEEQAGGQMSRVPRLVPYSEYSYSLVTYIRESVFHVRDKESHDHVPNSIRVIAVTSLFWQPEPHARFLPLDFFAHCVSMVHTYGIHLSSVVRPHRQGFRHVDESASRHFKCLYALDRLIAALSGRPILFHNHDLLMTPESNVDDAPSFKLFISLIAQLDRVIELYRPHPTVDHIDIPVFERLILEAGANHESESILASLEVLYHAISVLSVRMPRERFRTSPEDDGFASVSYDHLPPSLFNARRSLSADRILDIVRDCKLSPMPWIPYALALSLSVAYRKWRFSQTPMFQSRGKAAFQKILPILRDMGHVWTSARINSHLGDAVMDNFRKSAWSMRNARNAESQVIPRADSRQTQREAHNVSQWSMSPREPDPETMTGRGPSTTNSMFATEPTREANTQAFFTHWNSFDNTFTKRRRTESTSSARGIFMAPGQLDVPQISTAIASTDASQQNTTSSSNSSWRDQPFSGSDTPQDTDPESRILTEASQQGTHSSSASDLPGSQSQSSLQAAQNFSHEVPDEVLFQSWDPNLMNNIDWSFGSNLDPGWPLTWSEYSSFACG</sequence>
<evidence type="ECO:0008006" key="9">
    <source>
        <dbReference type="Google" id="ProtNLM"/>
    </source>
</evidence>
<feature type="compositionally biased region" description="Low complexity" evidence="6">
    <location>
        <begin position="744"/>
        <end position="755"/>
    </location>
</feature>
<feature type="compositionally biased region" description="Basic and acidic residues" evidence="6">
    <location>
        <begin position="54"/>
        <end position="72"/>
    </location>
</feature>
<keyword evidence="2" id="KW-0805">Transcription regulation</keyword>
<organism evidence="7 8">
    <name type="scientific">Bombardia bombarda</name>
    <dbReference type="NCBI Taxonomy" id="252184"/>
    <lineage>
        <taxon>Eukaryota</taxon>
        <taxon>Fungi</taxon>
        <taxon>Dikarya</taxon>
        <taxon>Ascomycota</taxon>
        <taxon>Pezizomycotina</taxon>
        <taxon>Sordariomycetes</taxon>
        <taxon>Sordariomycetidae</taxon>
        <taxon>Sordariales</taxon>
        <taxon>Lasiosphaeriaceae</taxon>
        <taxon>Bombardia</taxon>
    </lineage>
</organism>
<name>A0AA39U384_9PEZI</name>
<evidence type="ECO:0000256" key="4">
    <source>
        <dbReference type="ARBA" id="ARBA00023163"/>
    </source>
</evidence>
<feature type="compositionally biased region" description="Basic and acidic residues" evidence="6">
    <location>
        <begin position="644"/>
        <end position="654"/>
    </location>
</feature>
<evidence type="ECO:0000256" key="6">
    <source>
        <dbReference type="SAM" id="MobiDB-lite"/>
    </source>
</evidence>
<keyword evidence="5" id="KW-0539">Nucleus</keyword>
<proteinExistence type="predicted"/>
<evidence type="ECO:0000256" key="3">
    <source>
        <dbReference type="ARBA" id="ARBA00023125"/>
    </source>
</evidence>
<evidence type="ECO:0000313" key="7">
    <source>
        <dbReference type="EMBL" id="KAK0610065.1"/>
    </source>
</evidence>
<keyword evidence="8" id="KW-1185">Reference proteome</keyword>
<feature type="region of interest" description="Disordered" evidence="6">
    <location>
        <begin position="40"/>
        <end position="86"/>
    </location>
</feature>
<dbReference type="Proteomes" id="UP001174934">
    <property type="component" value="Unassembled WGS sequence"/>
</dbReference>
<keyword evidence="3" id="KW-0238">DNA-binding</keyword>
<gene>
    <name evidence="7" type="ORF">B0T17DRAFT_545821</name>
</gene>
<dbReference type="AlphaFoldDB" id="A0AA39U384"/>
<evidence type="ECO:0000313" key="8">
    <source>
        <dbReference type="Proteomes" id="UP001174934"/>
    </source>
</evidence>
<dbReference type="CDD" id="cd00067">
    <property type="entry name" value="GAL4"/>
    <property type="match status" value="1"/>
</dbReference>
<keyword evidence="1" id="KW-0862">Zinc</keyword>
<dbReference type="GO" id="GO:0000981">
    <property type="term" value="F:DNA-binding transcription factor activity, RNA polymerase II-specific"/>
    <property type="evidence" value="ECO:0007669"/>
    <property type="project" value="InterPro"/>
</dbReference>
<protein>
    <recommendedName>
        <fullName evidence="9">Transcription factor domain-containing protein</fullName>
    </recommendedName>
</protein>